<proteinExistence type="predicted"/>
<reference evidence="2 3" key="1">
    <citation type="submission" date="2020-08" db="EMBL/GenBank/DDBJ databases">
        <title>A Genomic Blueprint of the Chicken Gut Microbiome.</title>
        <authorList>
            <person name="Gilroy R."/>
            <person name="Ravi A."/>
            <person name="Getino M."/>
            <person name="Pursley I."/>
            <person name="Horton D.L."/>
            <person name="Alikhan N.-F."/>
            <person name="Baker D."/>
            <person name="Gharbi K."/>
            <person name="Hall N."/>
            <person name="Watson M."/>
            <person name="Adriaenssens E.M."/>
            <person name="Foster-Nyarko E."/>
            <person name="Jarju S."/>
            <person name="Secka A."/>
            <person name="Antonio M."/>
            <person name="Oren A."/>
            <person name="Chaudhuri R."/>
            <person name="La Ragione R.M."/>
            <person name="Hildebrand F."/>
            <person name="Pallen M.J."/>
        </authorList>
    </citation>
    <scope>NUCLEOTIDE SEQUENCE [LARGE SCALE GENOMIC DNA]</scope>
    <source>
        <strain evidence="2 3">Sa3CVN1</strain>
    </source>
</reference>
<gene>
    <name evidence="2" type="ORF">H9661_14330</name>
</gene>
<keyword evidence="1" id="KW-0812">Transmembrane</keyword>
<name>A0ABR8PWG9_9CLOT</name>
<organism evidence="2 3">
    <name type="scientific">Clostridium cibarium</name>
    <dbReference type="NCBI Taxonomy" id="2762247"/>
    <lineage>
        <taxon>Bacteria</taxon>
        <taxon>Bacillati</taxon>
        <taxon>Bacillota</taxon>
        <taxon>Clostridia</taxon>
        <taxon>Eubacteriales</taxon>
        <taxon>Clostridiaceae</taxon>
        <taxon>Clostridium</taxon>
    </lineage>
</organism>
<keyword evidence="3" id="KW-1185">Reference proteome</keyword>
<comment type="caution">
    <text evidence="2">The sequence shown here is derived from an EMBL/GenBank/DDBJ whole genome shotgun (WGS) entry which is preliminary data.</text>
</comment>
<feature type="transmembrane region" description="Helical" evidence="1">
    <location>
        <begin position="24"/>
        <end position="53"/>
    </location>
</feature>
<accession>A0ABR8PWG9</accession>
<evidence type="ECO:0000313" key="3">
    <source>
        <dbReference type="Proteomes" id="UP000627781"/>
    </source>
</evidence>
<dbReference type="EMBL" id="JACSRA010000025">
    <property type="protein sequence ID" value="MBD7912536.1"/>
    <property type="molecule type" value="Genomic_DNA"/>
</dbReference>
<sequence length="59" mass="6955">MEDKEKRKEELQQLKSENLGKKDILALIIALFQLILPIAAIVAFLYFLVILFLTKVWMY</sequence>
<keyword evidence="1" id="KW-0472">Membrane</keyword>
<protein>
    <submittedName>
        <fullName evidence="2">Uncharacterized protein</fullName>
    </submittedName>
</protein>
<evidence type="ECO:0000313" key="2">
    <source>
        <dbReference type="EMBL" id="MBD7912536.1"/>
    </source>
</evidence>
<evidence type="ECO:0000256" key="1">
    <source>
        <dbReference type="SAM" id="Phobius"/>
    </source>
</evidence>
<dbReference type="Proteomes" id="UP000627781">
    <property type="component" value="Unassembled WGS sequence"/>
</dbReference>
<keyword evidence="1" id="KW-1133">Transmembrane helix</keyword>